<gene>
    <name evidence="2" type="ORF">EDS130_LOCUS44829</name>
    <name evidence="3" type="ORF">XAT740_LOCUS51717</name>
</gene>
<evidence type="ECO:0000313" key="3">
    <source>
        <dbReference type="EMBL" id="CAF1631406.1"/>
    </source>
</evidence>
<dbReference type="EMBL" id="CAJNOJ010000931">
    <property type="protein sequence ID" value="CAF1534372.1"/>
    <property type="molecule type" value="Genomic_DNA"/>
</dbReference>
<feature type="compositionally biased region" description="Polar residues" evidence="1">
    <location>
        <begin position="45"/>
        <end position="55"/>
    </location>
</feature>
<dbReference type="Proteomes" id="UP000663852">
    <property type="component" value="Unassembled WGS sequence"/>
</dbReference>
<keyword evidence="4" id="KW-1185">Reference proteome</keyword>
<feature type="compositionally biased region" description="Polar residues" evidence="1">
    <location>
        <begin position="21"/>
        <end position="33"/>
    </location>
</feature>
<organism evidence="2 5">
    <name type="scientific">Adineta ricciae</name>
    <name type="common">Rotifer</name>
    <dbReference type="NCBI Taxonomy" id="249248"/>
    <lineage>
        <taxon>Eukaryota</taxon>
        <taxon>Metazoa</taxon>
        <taxon>Spiralia</taxon>
        <taxon>Gnathifera</taxon>
        <taxon>Rotifera</taxon>
        <taxon>Eurotatoria</taxon>
        <taxon>Bdelloidea</taxon>
        <taxon>Adinetida</taxon>
        <taxon>Adinetidae</taxon>
        <taxon>Adineta</taxon>
    </lineage>
</organism>
<proteinExistence type="predicted"/>
<evidence type="ECO:0000313" key="2">
    <source>
        <dbReference type="EMBL" id="CAF1534372.1"/>
    </source>
</evidence>
<comment type="caution">
    <text evidence="2">The sequence shown here is derived from an EMBL/GenBank/DDBJ whole genome shotgun (WGS) entry which is preliminary data.</text>
</comment>
<evidence type="ECO:0000313" key="4">
    <source>
        <dbReference type="Proteomes" id="UP000663828"/>
    </source>
</evidence>
<sequence>MLAMDLYDLVKQTFTITHDISSSADVDTSPSKRFNQDPFADLRQKNATSPSTSLSTKRAWTVEFDRQLQIYENVQLGSDYDSNPFSYWKN</sequence>
<accession>A0A815VNH8</accession>
<name>A0A815VNH8_ADIRI</name>
<evidence type="ECO:0000256" key="1">
    <source>
        <dbReference type="SAM" id="MobiDB-lite"/>
    </source>
</evidence>
<dbReference type="EMBL" id="CAJNOR010008305">
    <property type="protein sequence ID" value="CAF1631406.1"/>
    <property type="molecule type" value="Genomic_DNA"/>
</dbReference>
<evidence type="ECO:0000313" key="5">
    <source>
        <dbReference type="Proteomes" id="UP000663852"/>
    </source>
</evidence>
<feature type="region of interest" description="Disordered" evidence="1">
    <location>
        <begin position="21"/>
        <end position="55"/>
    </location>
</feature>
<dbReference type="AlphaFoldDB" id="A0A815VNH8"/>
<protein>
    <submittedName>
        <fullName evidence="2">Uncharacterized protein</fullName>
    </submittedName>
</protein>
<reference evidence="2" key="1">
    <citation type="submission" date="2021-02" db="EMBL/GenBank/DDBJ databases">
        <authorList>
            <person name="Nowell W R."/>
        </authorList>
    </citation>
    <scope>NUCLEOTIDE SEQUENCE</scope>
</reference>
<dbReference type="Proteomes" id="UP000663828">
    <property type="component" value="Unassembled WGS sequence"/>
</dbReference>